<organism evidence="1 2">
    <name type="scientific">Microbispora catharanthi</name>
    <dbReference type="NCBI Taxonomy" id="1712871"/>
    <lineage>
        <taxon>Bacteria</taxon>
        <taxon>Bacillati</taxon>
        <taxon>Actinomycetota</taxon>
        <taxon>Actinomycetes</taxon>
        <taxon>Streptosporangiales</taxon>
        <taxon>Streptosporangiaceae</taxon>
        <taxon>Microbispora</taxon>
    </lineage>
</organism>
<keyword evidence="2" id="KW-1185">Reference proteome</keyword>
<gene>
    <name evidence="1" type="ORF">FH610_036875</name>
</gene>
<sequence length="165" mass="18111">MTLLVHLTPAKNIRSIRRAGIRAVSVGRSDATGVYCLPVLPSYQITYQWGRELRRSGQRTLVAVHFRIPDDEPVLVGHYNAPPVELGSAAAAALIAEQQDARGYELLVPRPILASEIHRIRGVKQVTGWRYMPNAHGMPPCGCPICNPRGGYGAAKIRKAYMADD</sequence>
<dbReference type="EMBL" id="VDMA02000028">
    <property type="protein sequence ID" value="KAB8178343.1"/>
    <property type="molecule type" value="Genomic_DNA"/>
</dbReference>
<dbReference type="Proteomes" id="UP000313066">
    <property type="component" value="Unassembled WGS sequence"/>
</dbReference>
<protein>
    <submittedName>
        <fullName evidence="1">Uncharacterized protein</fullName>
    </submittedName>
</protein>
<accession>A0A5N6BE97</accession>
<evidence type="ECO:0000313" key="1">
    <source>
        <dbReference type="EMBL" id="KAB8178343.1"/>
    </source>
</evidence>
<dbReference type="AlphaFoldDB" id="A0A5N6BE97"/>
<name>A0A5N6BE97_9ACTN</name>
<comment type="caution">
    <text evidence="1">The sequence shown here is derived from an EMBL/GenBank/DDBJ whole genome shotgun (WGS) entry which is preliminary data.</text>
</comment>
<dbReference type="RefSeq" id="WP_139579857.1">
    <property type="nucleotide sequence ID" value="NZ_VDMA02000028.1"/>
</dbReference>
<reference evidence="1 2" key="1">
    <citation type="submission" date="2019-10" db="EMBL/GenBank/DDBJ databases">
        <title>Nonomuraea sp. nov., isolated from Phyllanthus amarus.</title>
        <authorList>
            <person name="Klykleung N."/>
            <person name="Tanasupawat S."/>
        </authorList>
    </citation>
    <scope>NUCLEOTIDE SEQUENCE [LARGE SCALE GENOMIC DNA]</scope>
    <source>
        <strain evidence="1 2">CR1-09</strain>
    </source>
</reference>
<proteinExistence type="predicted"/>
<evidence type="ECO:0000313" key="2">
    <source>
        <dbReference type="Proteomes" id="UP000313066"/>
    </source>
</evidence>